<feature type="domain" description="Maltokinase N-terminal cap" evidence="11">
    <location>
        <begin position="44"/>
        <end position="128"/>
    </location>
</feature>
<keyword evidence="4" id="KW-0808">Transferase</keyword>
<sequence length="516" mass="58559">MRDPRRYRKTAPTRNNMSENTAFSKLFQDPDFREALTSVLLPGYLPKQRWFTSKGKHIENCRIAGVYPIQDDGGVVLVEVSFSDGSREQYQMPLAINARPEQRALYQENHPRLILGEITGTGMLVDAVAREDFRSRLYTLIREGETLEHGLCAEAGKAVREGAASATSVVPAIDTSNTAIVYNDTFFFKLFRKLDPGLNPDLELVRFLSEHTDFAYCPPYGGCLGVGRMEEEGYLNLGLMSGKVDNHGDAWELFQQLTERYFSGTEQTVDTETLARARLLGVRTAEMHKALASAGPDRPDLVPEPMTAEYRTEITEAALRLLERQFAQLAEKLSSLPPATQVLARRVLGVHQQLNDRLGRLREREMEAQLTRIHGDYHLGQVLYTDTDFYIIDFEGEPLLSIPERRRKRPPLKDVGGMVRSFHYAAQGQLLLNEERYRGRELTDRADHWYQVVSQTYLDAYFEACGHAGFLPREEADRHALLELFILEKAVYEVAYELNSRPGWLAIPLKGVLSLV</sequence>
<evidence type="ECO:0000259" key="10">
    <source>
        <dbReference type="Pfam" id="PF01636"/>
    </source>
</evidence>
<accession>A0A4S4NMR9</accession>
<evidence type="ECO:0000256" key="6">
    <source>
        <dbReference type="ARBA" id="ARBA00022840"/>
    </source>
</evidence>
<evidence type="ECO:0000256" key="2">
    <source>
        <dbReference type="ARBA" id="ARBA00011962"/>
    </source>
</evidence>
<keyword evidence="5" id="KW-0547">Nucleotide-binding</keyword>
<gene>
    <name evidence="12" type="ORF">E4021_00515</name>
</gene>
<dbReference type="Proteomes" id="UP000308528">
    <property type="component" value="Unassembled WGS sequence"/>
</dbReference>
<dbReference type="InterPro" id="IPR002575">
    <property type="entry name" value="Aminoglycoside_PTrfase"/>
</dbReference>
<reference evidence="12 13" key="1">
    <citation type="submission" date="2019-04" db="EMBL/GenBank/DDBJ databases">
        <title>Lewinella litorea sp. nov., isolated from a marine sand.</title>
        <authorList>
            <person name="Yoon J.-H."/>
        </authorList>
    </citation>
    <scope>NUCLEOTIDE SEQUENCE [LARGE SCALE GENOMIC DNA]</scope>
    <source>
        <strain evidence="12 13">HSMS-39</strain>
    </source>
</reference>
<comment type="caution">
    <text evidence="12">The sequence shown here is derived from an EMBL/GenBank/DDBJ whole genome shotgun (WGS) entry which is preliminary data.</text>
</comment>
<dbReference type="InterPro" id="IPR012811">
    <property type="entry name" value="TreS_maltokin_C_dom"/>
</dbReference>
<comment type="similarity">
    <text evidence="1">Belongs to the aminoglycoside phosphotransferase family.</text>
</comment>
<dbReference type="Pfam" id="PF18085">
    <property type="entry name" value="Mak_N_cap"/>
    <property type="match status" value="1"/>
</dbReference>
<dbReference type="InterPro" id="IPR011009">
    <property type="entry name" value="Kinase-like_dom_sf"/>
</dbReference>
<keyword evidence="6" id="KW-0067">ATP-binding</keyword>
<protein>
    <recommendedName>
        <fullName evidence="3">Maltokinase</fullName>
        <ecNumber evidence="2">2.7.1.175</ecNumber>
    </recommendedName>
    <alternativeName>
        <fullName evidence="7">Maltose-1-phosphate synthase</fullName>
    </alternativeName>
</protein>
<evidence type="ECO:0000259" key="11">
    <source>
        <dbReference type="Pfam" id="PF18085"/>
    </source>
</evidence>
<dbReference type="Pfam" id="PF01636">
    <property type="entry name" value="APH"/>
    <property type="match status" value="1"/>
</dbReference>
<comment type="catalytic activity">
    <reaction evidence="8">
        <text>D-maltose + ATP = alpha-maltose 1-phosphate + ADP + H(+)</text>
        <dbReference type="Rhea" id="RHEA:31915"/>
        <dbReference type="ChEBI" id="CHEBI:15378"/>
        <dbReference type="ChEBI" id="CHEBI:17306"/>
        <dbReference type="ChEBI" id="CHEBI:30616"/>
        <dbReference type="ChEBI" id="CHEBI:63576"/>
        <dbReference type="ChEBI" id="CHEBI:456216"/>
        <dbReference type="EC" id="2.7.1.175"/>
    </reaction>
</comment>
<feature type="domain" description="Aminoglycoside phosphotransferase" evidence="10">
    <location>
        <begin position="247"/>
        <end position="439"/>
    </location>
</feature>
<organism evidence="12 13">
    <name type="scientific">Neolewinella litorea</name>
    <dbReference type="NCBI Taxonomy" id="2562452"/>
    <lineage>
        <taxon>Bacteria</taxon>
        <taxon>Pseudomonadati</taxon>
        <taxon>Bacteroidota</taxon>
        <taxon>Saprospiria</taxon>
        <taxon>Saprospirales</taxon>
        <taxon>Lewinellaceae</taxon>
        <taxon>Neolewinella</taxon>
    </lineage>
</organism>
<dbReference type="Gene3D" id="3.90.1200.10">
    <property type="match status" value="1"/>
</dbReference>
<dbReference type="NCBIfam" id="TIGR02457">
    <property type="entry name" value="TreS_Cterm"/>
    <property type="match status" value="1"/>
</dbReference>
<evidence type="ECO:0000313" key="13">
    <source>
        <dbReference type="Proteomes" id="UP000308528"/>
    </source>
</evidence>
<dbReference type="AlphaFoldDB" id="A0A4S4NMR9"/>
<evidence type="ECO:0000256" key="1">
    <source>
        <dbReference type="ARBA" id="ARBA00006219"/>
    </source>
</evidence>
<proteinExistence type="inferred from homology"/>
<evidence type="ECO:0000256" key="3">
    <source>
        <dbReference type="ARBA" id="ARBA00013882"/>
    </source>
</evidence>
<evidence type="ECO:0000256" key="8">
    <source>
        <dbReference type="ARBA" id="ARBA00049067"/>
    </source>
</evidence>
<dbReference type="SUPFAM" id="SSF56112">
    <property type="entry name" value="Protein kinase-like (PK-like)"/>
    <property type="match status" value="1"/>
</dbReference>
<feature type="compositionally biased region" description="Polar residues" evidence="9">
    <location>
        <begin position="12"/>
        <end position="22"/>
    </location>
</feature>
<dbReference type="EC" id="2.7.1.175" evidence="2"/>
<evidence type="ECO:0000256" key="5">
    <source>
        <dbReference type="ARBA" id="ARBA00022741"/>
    </source>
</evidence>
<name>A0A4S4NMR9_9BACT</name>
<dbReference type="GO" id="GO:0005524">
    <property type="term" value="F:ATP binding"/>
    <property type="evidence" value="ECO:0007669"/>
    <property type="project" value="UniProtKB-KW"/>
</dbReference>
<feature type="region of interest" description="Disordered" evidence="9">
    <location>
        <begin position="1"/>
        <end position="22"/>
    </location>
</feature>
<dbReference type="GO" id="GO:0016740">
    <property type="term" value="F:transferase activity"/>
    <property type="evidence" value="ECO:0007669"/>
    <property type="project" value="UniProtKB-KW"/>
</dbReference>
<evidence type="ECO:0000256" key="9">
    <source>
        <dbReference type="SAM" id="MobiDB-lite"/>
    </source>
</evidence>
<evidence type="ECO:0000256" key="4">
    <source>
        <dbReference type="ARBA" id="ARBA00022679"/>
    </source>
</evidence>
<evidence type="ECO:0000256" key="7">
    <source>
        <dbReference type="ARBA" id="ARBA00031251"/>
    </source>
</evidence>
<dbReference type="OrthoDB" id="9806009at2"/>
<dbReference type="InterPro" id="IPR040999">
    <property type="entry name" value="Mak_N_cap"/>
</dbReference>
<keyword evidence="13" id="KW-1185">Reference proteome</keyword>
<dbReference type="EMBL" id="SRSF01000001">
    <property type="protein sequence ID" value="THH41112.1"/>
    <property type="molecule type" value="Genomic_DNA"/>
</dbReference>
<evidence type="ECO:0000313" key="12">
    <source>
        <dbReference type="EMBL" id="THH41112.1"/>
    </source>
</evidence>
<feature type="compositionally biased region" description="Basic residues" evidence="9">
    <location>
        <begin position="1"/>
        <end position="11"/>
    </location>
</feature>